<comment type="caution">
    <text evidence="2">The sequence shown here is derived from an EMBL/GenBank/DDBJ whole genome shotgun (WGS) entry which is preliminary data.</text>
</comment>
<proteinExistence type="predicted"/>
<evidence type="ECO:0000313" key="3">
    <source>
        <dbReference type="Proteomes" id="UP000187209"/>
    </source>
</evidence>
<feature type="domain" description="FHA" evidence="1">
    <location>
        <begin position="201"/>
        <end position="253"/>
    </location>
</feature>
<organism evidence="2 3">
    <name type="scientific">Stentor coeruleus</name>
    <dbReference type="NCBI Taxonomy" id="5963"/>
    <lineage>
        <taxon>Eukaryota</taxon>
        <taxon>Sar</taxon>
        <taxon>Alveolata</taxon>
        <taxon>Ciliophora</taxon>
        <taxon>Postciliodesmatophora</taxon>
        <taxon>Heterotrichea</taxon>
        <taxon>Heterotrichida</taxon>
        <taxon>Stentoridae</taxon>
        <taxon>Stentor</taxon>
    </lineage>
</organism>
<feature type="domain" description="FHA" evidence="1">
    <location>
        <begin position="100"/>
        <end position="153"/>
    </location>
</feature>
<dbReference type="PANTHER" id="PTHR46210">
    <property type="entry name" value="FHA DOMAIN-CONTAINING PROTEIN"/>
    <property type="match status" value="1"/>
</dbReference>
<dbReference type="Gene3D" id="2.60.200.20">
    <property type="match status" value="2"/>
</dbReference>
<dbReference type="PANTHER" id="PTHR46210:SF1">
    <property type="entry name" value="FHA DOMAIN-CONTAINING PROTEIN"/>
    <property type="match status" value="1"/>
</dbReference>
<dbReference type="EMBL" id="MPUH01000119">
    <property type="protein sequence ID" value="OMJ89728.1"/>
    <property type="molecule type" value="Genomic_DNA"/>
</dbReference>
<keyword evidence="3" id="KW-1185">Reference proteome</keyword>
<dbReference type="SMART" id="SM00240">
    <property type="entry name" value="FHA"/>
    <property type="match status" value="2"/>
</dbReference>
<reference evidence="2 3" key="1">
    <citation type="submission" date="2016-11" db="EMBL/GenBank/DDBJ databases">
        <title>The macronuclear genome of Stentor coeruleus: a giant cell with tiny introns.</title>
        <authorList>
            <person name="Slabodnick M."/>
            <person name="Ruby J.G."/>
            <person name="Reiff S.B."/>
            <person name="Swart E.C."/>
            <person name="Gosai S."/>
            <person name="Prabakaran S."/>
            <person name="Witkowska E."/>
            <person name="Larue G.E."/>
            <person name="Fisher S."/>
            <person name="Freeman R.M."/>
            <person name="Gunawardena J."/>
            <person name="Chu W."/>
            <person name="Stover N.A."/>
            <person name="Gregory B.D."/>
            <person name="Nowacki M."/>
            <person name="Derisi J."/>
            <person name="Roy S.W."/>
            <person name="Marshall W.F."/>
            <person name="Sood P."/>
        </authorList>
    </citation>
    <scope>NUCLEOTIDE SEQUENCE [LARGE SCALE GENOMIC DNA]</scope>
    <source>
        <strain evidence="2">WM001</strain>
    </source>
</reference>
<protein>
    <recommendedName>
        <fullName evidence="1">FHA domain-containing protein</fullName>
    </recommendedName>
</protein>
<sequence length="283" mass="32319">MMLNLRKLCSCCFVVSDIQEVDIIDRDQGKTPSVHDCTQISIANSKSTMAQSTMEILKLTLIVIDSVKMIIGSQFEIFPYGLKSSQRNIKDGCIYAGSLDKIGNLKINDILLPEEEKGVGKRHFMIQYVKDKCTYMIKDMGEGMGTFIRLDRLLKLQNNFIISFGESHVIVQIEASWLILRFIDGPRNEEKFNFSPNNSPVKLGRMADCDIRFDDNSLSRYHCMFVYENHWLLRDGDGEKLSTNGTWLFAENFFEIFDGITFKVGETLFKAQLTNELANISKS</sequence>
<dbReference type="PROSITE" id="PS50006">
    <property type="entry name" value="FHA_DOMAIN"/>
    <property type="match status" value="2"/>
</dbReference>
<dbReference type="SUPFAM" id="SSF49879">
    <property type="entry name" value="SMAD/FHA domain"/>
    <property type="match status" value="2"/>
</dbReference>
<dbReference type="Proteomes" id="UP000187209">
    <property type="component" value="Unassembled WGS sequence"/>
</dbReference>
<accession>A0A1R2CL33</accession>
<dbReference type="InterPro" id="IPR008984">
    <property type="entry name" value="SMAD_FHA_dom_sf"/>
</dbReference>
<gene>
    <name evidence="2" type="ORF">SteCoe_8093</name>
</gene>
<dbReference type="Pfam" id="PF00498">
    <property type="entry name" value="FHA"/>
    <property type="match status" value="2"/>
</dbReference>
<dbReference type="CDD" id="cd00060">
    <property type="entry name" value="FHA"/>
    <property type="match status" value="1"/>
</dbReference>
<dbReference type="AlphaFoldDB" id="A0A1R2CL33"/>
<evidence type="ECO:0000313" key="2">
    <source>
        <dbReference type="EMBL" id="OMJ89728.1"/>
    </source>
</evidence>
<dbReference type="OrthoDB" id="311371at2759"/>
<evidence type="ECO:0000259" key="1">
    <source>
        <dbReference type="PROSITE" id="PS50006"/>
    </source>
</evidence>
<dbReference type="InterPro" id="IPR000253">
    <property type="entry name" value="FHA_dom"/>
</dbReference>
<name>A0A1R2CL33_9CILI</name>